<evidence type="ECO:0000256" key="6">
    <source>
        <dbReference type="ARBA" id="ARBA00023136"/>
    </source>
</evidence>
<evidence type="ECO:0000256" key="5">
    <source>
        <dbReference type="ARBA" id="ARBA00022989"/>
    </source>
</evidence>
<dbReference type="AlphaFoldDB" id="A0A4P6EVJ8"/>
<feature type="transmembrane region" description="Helical" evidence="8">
    <location>
        <begin position="15"/>
        <end position="32"/>
    </location>
</feature>
<evidence type="ECO:0000256" key="7">
    <source>
        <dbReference type="SAM" id="MobiDB-lite"/>
    </source>
</evidence>
<dbReference type="PANTHER" id="PTHR34184">
    <property type="entry name" value="UPF0718 PROTEIN YCGR"/>
    <property type="match status" value="1"/>
</dbReference>
<dbReference type="KEGG" id="pprt:ET464_09275"/>
<keyword evidence="3" id="KW-1003">Cell membrane</keyword>
<dbReference type="OrthoDB" id="9810876at2"/>
<sequence length="372" mass="40320">MQTTTTAAKQRRGSSNLLAAVSIAMIVGLYLLSKVSPGVILHNQKLQIAKMMFISVVIEALPFMLIGVIVSAILEVFVPERMIRRLIPRNPFFGIVAASFIGIIFPICECGMVPAIRRLISKGMPLYTATTFLVVGPILNPIVFWSTLTAFRNKPEIVWSRMGLAFLTAIAVGLIIHRFVKTDQLKPIEGEGKGHGHAHDHAHDHVHSHAHDHAHNHNDADSHSNESAPPRGLAVRGISKLTDAMSHSIGEFFSMGKYLLIGALLVGVLQAFVTRDNLETLGHGPAGSNLIMMGLGFLLSLCSTSDAFVAQSFTATFSSGALIAFMVLGPMLNLKGVLMMSAVFKPRFVLLYGSLVIVMVYAGTWVLGQFIL</sequence>
<dbReference type="InterPro" id="IPR052923">
    <property type="entry name" value="UPF0718"/>
</dbReference>
<feature type="transmembrane region" description="Helical" evidence="8">
    <location>
        <begin position="350"/>
        <end position="371"/>
    </location>
</feature>
<dbReference type="PANTHER" id="PTHR34184:SF4">
    <property type="entry name" value="UPF0718 PROTEIN YCGR"/>
    <property type="match status" value="1"/>
</dbReference>
<dbReference type="InterPro" id="IPR005524">
    <property type="entry name" value="DUF318"/>
</dbReference>
<keyword evidence="6 8" id="KW-0472">Membrane</keyword>
<dbReference type="EMBL" id="CP035492">
    <property type="protein sequence ID" value="QAY66565.1"/>
    <property type="molecule type" value="Genomic_DNA"/>
</dbReference>
<keyword evidence="10" id="KW-1185">Reference proteome</keyword>
<accession>A0A4P6EVJ8</accession>
<name>A0A4P6EVJ8_9BACL</name>
<feature type="transmembrane region" description="Helical" evidence="8">
    <location>
        <begin position="126"/>
        <end position="145"/>
    </location>
</feature>
<evidence type="ECO:0000313" key="10">
    <source>
        <dbReference type="Proteomes" id="UP000293568"/>
    </source>
</evidence>
<feature type="transmembrane region" description="Helical" evidence="8">
    <location>
        <begin position="53"/>
        <end position="73"/>
    </location>
</feature>
<dbReference type="RefSeq" id="WP_129440267.1">
    <property type="nucleotide sequence ID" value="NZ_CP035492.1"/>
</dbReference>
<comment type="similarity">
    <text evidence="2">Belongs to the UPF0718 family.</text>
</comment>
<evidence type="ECO:0000256" key="8">
    <source>
        <dbReference type="SAM" id="Phobius"/>
    </source>
</evidence>
<feature type="transmembrane region" description="Helical" evidence="8">
    <location>
        <begin position="286"/>
        <end position="309"/>
    </location>
</feature>
<evidence type="ECO:0000256" key="4">
    <source>
        <dbReference type="ARBA" id="ARBA00022692"/>
    </source>
</evidence>
<organism evidence="9 10">
    <name type="scientific">Paenibacillus protaetiae</name>
    <dbReference type="NCBI Taxonomy" id="2509456"/>
    <lineage>
        <taxon>Bacteria</taxon>
        <taxon>Bacillati</taxon>
        <taxon>Bacillota</taxon>
        <taxon>Bacilli</taxon>
        <taxon>Bacillales</taxon>
        <taxon>Paenibacillaceae</taxon>
        <taxon>Paenibacillus</taxon>
    </lineage>
</organism>
<proteinExistence type="inferred from homology"/>
<protein>
    <submittedName>
        <fullName evidence="9">Permease</fullName>
    </submittedName>
</protein>
<dbReference type="Gene3D" id="3.40.50.1980">
    <property type="entry name" value="Nitrogenase molybdenum iron protein domain"/>
    <property type="match status" value="1"/>
</dbReference>
<evidence type="ECO:0000256" key="3">
    <source>
        <dbReference type="ARBA" id="ARBA00022475"/>
    </source>
</evidence>
<dbReference type="Pfam" id="PF03773">
    <property type="entry name" value="ArsP_1"/>
    <property type="match status" value="1"/>
</dbReference>
<feature type="transmembrane region" description="Helical" evidence="8">
    <location>
        <begin position="157"/>
        <end position="176"/>
    </location>
</feature>
<feature type="transmembrane region" description="Helical" evidence="8">
    <location>
        <begin position="255"/>
        <end position="274"/>
    </location>
</feature>
<evidence type="ECO:0000256" key="1">
    <source>
        <dbReference type="ARBA" id="ARBA00004651"/>
    </source>
</evidence>
<dbReference type="GO" id="GO:0005886">
    <property type="term" value="C:plasma membrane"/>
    <property type="evidence" value="ECO:0007669"/>
    <property type="project" value="UniProtKB-SubCell"/>
</dbReference>
<gene>
    <name evidence="9" type="ORF">ET464_09275</name>
</gene>
<feature type="compositionally biased region" description="Basic and acidic residues" evidence="7">
    <location>
        <begin position="190"/>
        <end position="224"/>
    </location>
</feature>
<dbReference type="Proteomes" id="UP000293568">
    <property type="component" value="Chromosome"/>
</dbReference>
<evidence type="ECO:0000256" key="2">
    <source>
        <dbReference type="ARBA" id="ARBA00006386"/>
    </source>
</evidence>
<evidence type="ECO:0000313" key="9">
    <source>
        <dbReference type="EMBL" id="QAY66565.1"/>
    </source>
</evidence>
<feature type="region of interest" description="Disordered" evidence="7">
    <location>
        <begin position="190"/>
        <end position="232"/>
    </location>
</feature>
<reference evidence="9 10" key="1">
    <citation type="submission" date="2019-01" db="EMBL/GenBank/DDBJ databases">
        <title>Genome sequencing of strain FW100M-2.</title>
        <authorList>
            <person name="Heo J."/>
            <person name="Kim S.-J."/>
            <person name="Kim J.-S."/>
            <person name="Hong S.-B."/>
            <person name="Kwon S.-W."/>
        </authorList>
    </citation>
    <scope>NUCLEOTIDE SEQUENCE [LARGE SCALE GENOMIC DNA]</scope>
    <source>
        <strain evidence="9 10">FW100M-2</strain>
    </source>
</reference>
<keyword evidence="4 8" id="KW-0812">Transmembrane</keyword>
<keyword evidence="5 8" id="KW-1133">Transmembrane helix</keyword>
<feature type="transmembrane region" description="Helical" evidence="8">
    <location>
        <begin position="93"/>
        <end position="114"/>
    </location>
</feature>
<comment type="subcellular location">
    <subcellularLocation>
        <location evidence="1">Cell membrane</location>
        <topology evidence="1">Multi-pass membrane protein</topology>
    </subcellularLocation>
</comment>